<dbReference type="InterPro" id="IPR036527">
    <property type="entry name" value="SCP2_sterol-bd_dom_sf"/>
</dbReference>
<dbReference type="AlphaFoldDB" id="A0A7C9BBR0"/>
<dbReference type="InterPro" id="IPR003033">
    <property type="entry name" value="SCP2_sterol-bd_dom"/>
</dbReference>
<dbReference type="Pfam" id="PF02036">
    <property type="entry name" value="SCP2"/>
    <property type="match status" value="1"/>
</dbReference>
<comment type="caution">
    <text evidence="2">The sequence shown here is derived from an EMBL/GenBank/DDBJ whole genome shotgun (WGS) entry which is preliminary data.</text>
</comment>
<dbReference type="Gene3D" id="3.30.1050.10">
    <property type="entry name" value="SCP2 sterol-binding domain"/>
    <property type="match status" value="1"/>
</dbReference>
<feature type="domain" description="SCP2" evidence="1">
    <location>
        <begin position="30"/>
        <end position="97"/>
    </location>
</feature>
<dbReference type="SUPFAM" id="SSF55718">
    <property type="entry name" value="SCP-like"/>
    <property type="match status" value="1"/>
</dbReference>
<evidence type="ECO:0000313" key="2">
    <source>
        <dbReference type="EMBL" id="MPR33556.1"/>
    </source>
</evidence>
<dbReference type="EMBL" id="WHLY01000002">
    <property type="protein sequence ID" value="MPR33556.1"/>
    <property type="molecule type" value="Genomic_DNA"/>
</dbReference>
<evidence type="ECO:0000313" key="3">
    <source>
        <dbReference type="Proteomes" id="UP000479293"/>
    </source>
</evidence>
<dbReference type="PANTHER" id="PTHR10094">
    <property type="entry name" value="STEROL CARRIER PROTEIN 2 SCP-2 FAMILY PROTEIN"/>
    <property type="match status" value="1"/>
</dbReference>
<organism evidence="2 3">
    <name type="scientific">Salmonirosea aquatica</name>
    <dbReference type="NCBI Taxonomy" id="2654236"/>
    <lineage>
        <taxon>Bacteria</taxon>
        <taxon>Pseudomonadati</taxon>
        <taxon>Bacteroidota</taxon>
        <taxon>Cytophagia</taxon>
        <taxon>Cytophagales</taxon>
        <taxon>Spirosomataceae</taxon>
        <taxon>Salmonirosea</taxon>
    </lineage>
</organism>
<dbReference type="Proteomes" id="UP000479293">
    <property type="component" value="Unassembled WGS sequence"/>
</dbReference>
<dbReference type="PANTHER" id="PTHR10094:SF25">
    <property type="entry name" value="SCP2 STEROL-BINDING DOMAIN-CONTAINING PROTEIN 1"/>
    <property type="match status" value="1"/>
</dbReference>
<dbReference type="GO" id="GO:0005829">
    <property type="term" value="C:cytosol"/>
    <property type="evidence" value="ECO:0007669"/>
    <property type="project" value="TreeGrafter"/>
</dbReference>
<dbReference type="RefSeq" id="WP_152758900.1">
    <property type="nucleotide sequence ID" value="NZ_WHLY01000002.1"/>
</dbReference>
<gene>
    <name evidence="2" type="ORF">GBK04_09300</name>
</gene>
<name>A0A7C9BBR0_9BACT</name>
<protein>
    <submittedName>
        <fullName evidence="2">Sterol-binding protein</fullName>
    </submittedName>
</protein>
<keyword evidence="3" id="KW-1185">Reference proteome</keyword>
<proteinExistence type="predicted"/>
<accession>A0A7C9BBR0</accession>
<sequence length="100" mass="10970">MSLEILTERIRTVVGTDNEMNAKVKFATDEGPVFIDTTQVPNLVTNEDNDAECTLEISTKNALKMLDGDLNPMTAFMMGKLKVKGDMGVAMKIAQVFGKQ</sequence>
<reference evidence="2 3" key="1">
    <citation type="submission" date="2019-10" db="EMBL/GenBank/DDBJ databases">
        <title>Draft Genome Sequence of Cytophagaceae sp. SJW1-29.</title>
        <authorList>
            <person name="Choi A."/>
        </authorList>
    </citation>
    <scope>NUCLEOTIDE SEQUENCE [LARGE SCALE GENOMIC DNA]</scope>
    <source>
        <strain evidence="2 3">SJW1-29</strain>
    </source>
</reference>
<evidence type="ECO:0000259" key="1">
    <source>
        <dbReference type="Pfam" id="PF02036"/>
    </source>
</evidence>